<keyword evidence="1" id="KW-0234">DNA repair</keyword>
<dbReference type="GO" id="GO:0005524">
    <property type="term" value="F:ATP binding"/>
    <property type="evidence" value="ECO:0007669"/>
    <property type="project" value="UniProtKB-KW"/>
</dbReference>
<dbReference type="FunFam" id="3.40.50.300:FF:002884">
    <property type="entry name" value="ATP-dependent DNA helicase"/>
    <property type="match status" value="1"/>
</dbReference>
<keyword evidence="1" id="KW-0347">Helicase</keyword>
<gene>
    <name evidence="5" type="primary">Aste57867_7845</name>
    <name evidence="4" type="ORF">As57867_007815</name>
    <name evidence="5" type="ORF">ASTE57867_7845</name>
</gene>
<evidence type="ECO:0000313" key="5">
    <source>
        <dbReference type="EMBL" id="VFT84740.1"/>
    </source>
</evidence>
<evidence type="ECO:0000313" key="6">
    <source>
        <dbReference type="Proteomes" id="UP000332933"/>
    </source>
</evidence>
<keyword evidence="6" id="KW-1185">Reference proteome</keyword>
<keyword evidence="1" id="KW-0067">ATP-binding</keyword>
<dbReference type="AlphaFoldDB" id="A0A485KIU0"/>
<dbReference type="GO" id="GO:0006281">
    <property type="term" value="P:DNA repair"/>
    <property type="evidence" value="ECO:0007669"/>
    <property type="project" value="UniProtKB-KW"/>
</dbReference>
<dbReference type="Pfam" id="PF21530">
    <property type="entry name" value="Pif1_2B_dom"/>
    <property type="match status" value="1"/>
</dbReference>
<keyword evidence="1" id="KW-0547">Nucleotide-binding</keyword>
<comment type="catalytic activity">
    <reaction evidence="1">
        <text>ATP + H2O = ADP + phosphate + H(+)</text>
        <dbReference type="Rhea" id="RHEA:13065"/>
        <dbReference type="ChEBI" id="CHEBI:15377"/>
        <dbReference type="ChEBI" id="CHEBI:15378"/>
        <dbReference type="ChEBI" id="CHEBI:30616"/>
        <dbReference type="ChEBI" id="CHEBI:43474"/>
        <dbReference type="ChEBI" id="CHEBI:456216"/>
        <dbReference type="EC" id="5.6.2.3"/>
    </reaction>
</comment>
<protein>
    <recommendedName>
        <fullName evidence="1">ATP-dependent DNA helicase</fullName>
        <ecNumber evidence="1">5.6.2.3</ecNumber>
    </recommendedName>
</protein>
<dbReference type="OrthoDB" id="95750at2759"/>
<reference evidence="4" key="2">
    <citation type="submission" date="2019-06" db="EMBL/GenBank/DDBJ databases">
        <title>Genomics analysis of Aphanomyces spp. identifies a new class of oomycete effector associated with host adaptation.</title>
        <authorList>
            <person name="Gaulin E."/>
        </authorList>
    </citation>
    <scope>NUCLEOTIDE SEQUENCE</scope>
    <source>
        <strain evidence="4">CBS 578.67</strain>
    </source>
</reference>
<evidence type="ECO:0000256" key="1">
    <source>
        <dbReference type="RuleBase" id="RU363044"/>
    </source>
</evidence>
<sequence length="392" mass="43783">MIRKASLIIWDEVSMVHRYLIESVDRSLRDITKVDRPFGGIVVVFSGDFKQLLPVCRGLTAGEVVNTTLPHSRLWETISLNCMKLTTNMRLQASGLDPQEKLDMENFSAFLLSIGNGTAPQVDGRIRLPDGMAENYVGPLCLERLIDKIYADVCYVDGYVNWPSEQKQKYLCDRAILAPKNNAVVAINRTVLNLLPGETREYLSADSVDVDGSNEASEQTVLDYPLEFLHGLNMNGFPTHSLRLKVGACFMLLRNLCPANGLCNGTRLIVTVLCDNVIGARILGGDFANNEVVIPRIDLIGDNQGRWPFKLRRRQFPVQVSFAMTIHKSQGQTLRFVGLYIPEPIFSHGQLYVACSRVTSPKNIHILVRNGKLPGHEGVWTTNVVMPGIFRQ</sequence>
<dbReference type="EC" id="5.6.2.3" evidence="1"/>
<dbReference type="EMBL" id="CAADRA010004893">
    <property type="protein sequence ID" value="VFT84740.1"/>
    <property type="molecule type" value="Genomic_DNA"/>
</dbReference>
<dbReference type="EMBL" id="VJMH01004872">
    <property type="protein sequence ID" value="KAF0701863.1"/>
    <property type="molecule type" value="Genomic_DNA"/>
</dbReference>
<dbReference type="PANTHER" id="PTHR10492">
    <property type="match status" value="1"/>
</dbReference>
<dbReference type="Gene3D" id="3.40.50.300">
    <property type="entry name" value="P-loop containing nucleotide triphosphate hydrolases"/>
    <property type="match status" value="2"/>
</dbReference>
<feature type="domain" description="DNA helicase Pif1-like 2B" evidence="3">
    <location>
        <begin position="227"/>
        <end position="273"/>
    </location>
</feature>
<evidence type="ECO:0000259" key="3">
    <source>
        <dbReference type="Pfam" id="PF21530"/>
    </source>
</evidence>
<dbReference type="GO" id="GO:0006310">
    <property type="term" value="P:DNA recombination"/>
    <property type="evidence" value="ECO:0007669"/>
    <property type="project" value="UniProtKB-KW"/>
</dbReference>
<reference evidence="5 6" key="1">
    <citation type="submission" date="2019-03" db="EMBL/GenBank/DDBJ databases">
        <authorList>
            <person name="Gaulin E."/>
            <person name="Dumas B."/>
        </authorList>
    </citation>
    <scope>NUCLEOTIDE SEQUENCE [LARGE SCALE GENOMIC DNA]</scope>
    <source>
        <strain evidence="5">CBS 568.67</strain>
    </source>
</reference>
<dbReference type="Proteomes" id="UP000332933">
    <property type="component" value="Unassembled WGS sequence"/>
</dbReference>
<organism evidence="5 6">
    <name type="scientific">Aphanomyces stellatus</name>
    <dbReference type="NCBI Taxonomy" id="120398"/>
    <lineage>
        <taxon>Eukaryota</taxon>
        <taxon>Sar</taxon>
        <taxon>Stramenopiles</taxon>
        <taxon>Oomycota</taxon>
        <taxon>Saprolegniomycetes</taxon>
        <taxon>Saprolegniales</taxon>
        <taxon>Verrucalvaceae</taxon>
        <taxon>Aphanomyces</taxon>
    </lineage>
</organism>
<comment type="cofactor">
    <cofactor evidence="1">
        <name>Mg(2+)</name>
        <dbReference type="ChEBI" id="CHEBI:18420"/>
    </cofactor>
</comment>
<dbReference type="InterPro" id="IPR027417">
    <property type="entry name" value="P-loop_NTPase"/>
</dbReference>
<dbReference type="GO" id="GO:0016787">
    <property type="term" value="F:hydrolase activity"/>
    <property type="evidence" value="ECO:0007669"/>
    <property type="project" value="UniProtKB-KW"/>
</dbReference>
<feature type="domain" description="DNA helicase Pif1-like DEAD-box helicase" evidence="2">
    <location>
        <begin position="2"/>
        <end position="122"/>
    </location>
</feature>
<dbReference type="Pfam" id="PF05970">
    <property type="entry name" value="PIF1"/>
    <property type="match status" value="1"/>
</dbReference>
<dbReference type="CDD" id="cd18809">
    <property type="entry name" value="SF1_C_RecD"/>
    <property type="match status" value="1"/>
</dbReference>
<evidence type="ECO:0000313" key="4">
    <source>
        <dbReference type="EMBL" id="KAF0701863.1"/>
    </source>
</evidence>
<keyword evidence="1" id="KW-0378">Hydrolase</keyword>
<keyword evidence="1" id="KW-0233">DNA recombination</keyword>
<name>A0A485KIU0_9STRA</name>
<dbReference type="PANTHER" id="PTHR10492:SF57">
    <property type="entry name" value="ATP-DEPENDENT DNA HELICASE"/>
    <property type="match status" value="1"/>
</dbReference>
<dbReference type="GO" id="GO:0043139">
    <property type="term" value="F:5'-3' DNA helicase activity"/>
    <property type="evidence" value="ECO:0007669"/>
    <property type="project" value="UniProtKB-EC"/>
</dbReference>
<dbReference type="SUPFAM" id="SSF52540">
    <property type="entry name" value="P-loop containing nucleoside triphosphate hydrolases"/>
    <property type="match status" value="1"/>
</dbReference>
<comment type="similarity">
    <text evidence="1">Belongs to the helicase family.</text>
</comment>
<accession>A0A485KIU0</accession>
<keyword evidence="1" id="KW-0227">DNA damage</keyword>
<dbReference type="InterPro" id="IPR010285">
    <property type="entry name" value="DNA_helicase_pif1-like_DEAD"/>
</dbReference>
<dbReference type="GO" id="GO:0000723">
    <property type="term" value="P:telomere maintenance"/>
    <property type="evidence" value="ECO:0007669"/>
    <property type="project" value="InterPro"/>
</dbReference>
<evidence type="ECO:0000259" key="2">
    <source>
        <dbReference type="Pfam" id="PF05970"/>
    </source>
</evidence>
<dbReference type="InterPro" id="IPR049163">
    <property type="entry name" value="Pif1-like_2B_dom"/>
</dbReference>
<proteinExistence type="inferred from homology"/>